<accession>S1R577</accession>
<organism evidence="1 2">
    <name type="scientific">Enterococcus cecorum DSM 20682 = ATCC 43198</name>
    <dbReference type="NCBI Taxonomy" id="1121864"/>
    <lineage>
        <taxon>Bacteria</taxon>
        <taxon>Bacillati</taxon>
        <taxon>Bacillota</taxon>
        <taxon>Bacilli</taxon>
        <taxon>Lactobacillales</taxon>
        <taxon>Enterococcaceae</taxon>
        <taxon>Enterococcus</taxon>
    </lineage>
</organism>
<gene>
    <name evidence="1" type="ORF">OMO_00333</name>
</gene>
<dbReference type="RefSeq" id="WP_016252005.1">
    <property type="nucleotide sequence ID" value="NZ_ASWI01000004.1"/>
</dbReference>
<sequence length="134" mass="15499">MFYHILLVPQFEEITAELSKHKVKNQFSREFLRRYSELDGEIIALKNQNNAFIEENSLKESKDKAKSLLDKNLEKILASINLILNNKMREFNDKLYKIKRNAPVINITASSSYIFFTPNVTGTGTNFKGLILLD</sequence>
<dbReference type="eggNOG" id="COG5293">
    <property type="taxonomic scope" value="Bacteria"/>
</dbReference>
<dbReference type="EMBL" id="AHYS01000001">
    <property type="protein sequence ID" value="ESK62684.1"/>
    <property type="molecule type" value="Genomic_DNA"/>
</dbReference>
<name>S1R577_9ENTE</name>
<dbReference type="AlphaFoldDB" id="S1R577"/>
<reference evidence="1 2" key="1">
    <citation type="submission" date="2013-10" db="EMBL/GenBank/DDBJ databases">
        <title>The Genome Sequence of Enterococcus cecorum DSM 20682 (= ATCC 43198) (Illumina assembly).</title>
        <authorList>
            <consortium name="The Broad Institute Genomics Platform"/>
            <consortium name="The Broad Institute Genome Sequencing Center for Infectious Disease"/>
            <person name="Earl A."/>
            <person name="Russ C."/>
            <person name="Gilmore M."/>
            <person name="Surin D."/>
            <person name="Walker B."/>
            <person name="Young S."/>
            <person name="Zeng Q."/>
            <person name="Gargeya S."/>
            <person name="Fitzgerald M."/>
            <person name="Haas B."/>
            <person name="Abouelleil A."/>
            <person name="Allen A.W."/>
            <person name="Alvarado L."/>
            <person name="Arachchi H.M."/>
            <person name="Berlin A.M."/>
            <person name="Chapman S.B."/>
            <person name="Gainer-Dewar J."/>
            <person name="Goldberg J."/>
            <person name="Griggs A."/>
            <person name="Gujja S."/>
            <person name="Hansen M."/>
            <person name="Howarth C."/>
            <person name="Imamovic A."/>
            <person name="Ireland A."/>
            <person name="Larimer J."/>
            <person name="McCowan C."/>
            <person name="Murphy C."/>
            <person name="Pearson M."/>
            <person name="Poon T.W."/>
            <person name="Priest M."/>
            <person name="Roberts A."/>
            <person name="Saif S."/>
            <person name="Shea T."/>
            <person name="Sisk P."/>
            <person name="Sykes S."/>
            <person name="Wortman J."/>
            <person name="Nusbaum C."/>
            <person name="Birren B."/>
        </authorList>
    </citation>
    <scope>NUCLEOTIDE SEQUENCE [LARGE SCALE GENOMIC DNA]</scope>
    <source>
        <strain evidence="1 2">ATCC 43198</strain>
    </source>
</reference>
<dbReference type="OrthoDB" id="9815945at2"/>
<dbReference type="Proteomes" id="UP000017415">
    <property type="component" value="Unassembled WGS sequence"/>
</dbReference>
<evidence type="ECO:0000313" key="2">
    <source>
        <dbReference type="Proteomes" id="UP000017415"/>
    </source>
</evidence>
<keyword evidence="2" id="KW-1185">Reference proteome</keyword>
<dbReference type="HOGENOM" id="CLU_1892933_0_0_9"/>
<proteinExistence type="predicted"/>
<protein>
    <submittedName>
        <fullName evidence="1">Uncharacterized protein</fullName>
    </submittedName>
</protein>
<comment type="caution">
    <text evidence="1">The sequence shown here is derived from an EMBL/GenBank/DDBJ whole genome shotgun (WGS) entry which is preliminary data.</text>
</comment>
<dbReference type="GeneID" id="60871495"/>
<evidence type="ECO:0000313" key="1">
    <source>
        <dbReference type="EMBL" id="ESK62684.1"/>
    </source>
</evidence>